<accession>A0A4U7B2U7</accession>
<dbReference type="AlphaFoldDB" id="A0A4U7B2U7"/>
<name>A0A4U7B2U7_9PEZI</name>
<evidence type="ECO:0000313" key="2">
    <source>
        <dbReference type="Proteomes" id="UP000308133"/>
    </source>
</evidence>
<organism evidence="1 2">
    <name type="scientific">Elsinoe australis</name>
    <dbReference type="NCBI Taxonomy" id="40998"/>
    <lineage>
        <taxon>Eukaryota</taxon>
        <taxon>Fungi</taxon>
        <taxon>Dikarya</taxon>
        <taxon>Ascomycota</taxon>
        <taxon>Pezizomycotina</taxon>
        <taxon>Dothideomycetes</taxon>
        <taxon>Dothideomycetidae</taxon>
        <taxon>Myriangiales</taxon>
        <taxon>Elsinoaceae</taxon>
        <taxon>Elsinoe</taxon>
    </lineage>
</organism>
<comment type="caution">
    <text evidence="1">The sequence shown here is derived from an EMBL/GenBank/DDBJ whole genome shotgun (WGS) entry which is preliminary data.</text>
</comment>
<sequence>MASQQALSTALGAVDLSDSHTSPTAAQRALQLPEIISVLFENIFRYGPEDWAEIIPDDDEDRQDYFNAWDDLTSCSLVNRIWHVEAKRLLVIEPMEEPMEVFAPNGLSGTITNIPESRRQFYARYIKDANLWSVSDEEIGKINELLSGLEFTRLKYLRIFIDHDHRLPRINAPNLEALHLDPRREYYPDYWAVTQDGFELIMNEVVNVFKHVPAIEFWDQCVAYPGAIERFKDRMPPTLKLDHDEVLETNDNMW</sequence>
<dbReference type="EMBL" id="PTQR01000053">
    <property type="protein sequence ID" value="TKX23701.1"/>
    <property type="molecule type" value="Genomic_DNA"/>
</dbReference>
<reference evidence="1 2" key="1">
    <citation type="submission" date="2018-02" db="EMBL/GenBank/DDBJ databases">
        <title>Draft genome sequences of Elsinoe sp., causing black scab on jojoba.</title>
        <authorList>
            <person name="Stodart B."/>
            <person name="Jeffress S."/>
            <person name="Ash G."/>
            <person name="Arun Chinnappa K."/>
        </authorList>
    </citation>
    <scope>NUCLEOTIDE SEQUENCE [LARGE SCALE GENOMIC DNA]</scope>
    <source>
        <strain evidence="1 2">Hillstone_2</strain>
    </source>
</reference>
<dbReference type="Proteomes" id="UP000308133">
    <property type="component" value="Unassembled WGS sequence"/>
</dbReference>
<gene>
    <name evidence="1" type="ORF">C1H76_4218</name>
</gene>
<evidence type="ECO:0000313" key="1">
    <source>
        <dbReference type="EMBL" id="TKX23701.1"/>
    </source>
</evidence>
<protein>
    <submittedName>
        <fullName evidence="1">Uncharacterized protein</fullName>
    </submittedName>
</protein>
<proteinExistence type="predicted"/>